<dbReference type="InterPro" id="IPR058792">
    <property type="entry name" value="Beta-barrel_RND_2"/>
</dbReference>
<comment type="caution">
    <text evidence="4">The sequence shown here is derived from an EMBL/GenBank/DDBJ whole genome shotgun (WGS) entry which is preliminary data.</text>
</comment>
<accession>A0A645CTT8</accession>
<dbReference type="NCBIfam" id="TIGR01730">
    <property type="entry name" value="RND_mfp"/>
    <property type="match status" value="1"/>
</dbReference>
<dbReference type="PANTHER" id="PTHR30097:SF16">
    <property type="entry name" value="CATION EFFLUX SYSTEM (CZCB-LIKE)"/>
    <property type="match status" value="1"/>
</dbReference>
<dbReference type="PANTHER" id="PTHR30097">
    <property type="entry name" value="CATION EFFLUX SYSTEM PROTEIN CUSB"/>
    <property type="match status" value="1"/>
</dbReference>
<comment type="similarity">
    <text evidence="1">Belongs to the membrane fusion protein (MFP) (TC 8.A.1) family.</text>
</comment>
<protein>
    <submittedName>
        <fullName evidence="4">Multidrug resistance protein MdtA</fullName>
    </submittedName>
</protein>
<dbReference type="FunFam" id="2.40.30.170:FF:000010">
    <property type="entry name" value="Efflux RND transporter periplasmic adaptor subunit"/>
    <property type="match status" value="1"/>
</dbReference>
<dbReference type="Gene3D" id="2.40.420.20">
    <property type="match status" value="1"/>
</dbReference>
<dbReference type="GO" id="GO:0022857">
    <property type="term" value="F:transmembrane transporter activity"/>
    <property type="evidence" value="ECO:0007669"/>
    <property type="project" value="InterPro"/>
</dbReference>
<keyword evidence="2" id="KW-0813">Transport</keyword>
<proteinExistence type="inferred from homology"/>
<organism evidence="4">
    <name type="scientific">bioreactor metagenome</name>
    <dbReference type="NCBI Taxonomy" id="1076179"/>
    <lineage>
        <taxon>unclassified sequences</taxon>
        <taxon>metagenomes</taxon>
        <taxon>ecological metagenomes</taxon>
    </lineage>
</organism>
<reference evidence="4" key="1">
    <citation type="submission" date="2019-08" db="EMBL/GenBank/DDBJ databases">
        <authorList>
            <person name="Kucharzyk K."/>
            <person name="Murdoch R.W."/>
            <person name="Higgins S."/>
            <person name="Loffler F."/>
        </authorList>
    </citation>
    <scope>NUCLEOTIDE SEQUENCE</scope>
</reference>
<name>A0A645CTT8_9ZZZZ</name>
<dbReference type="InterPro" id="IPR006143">
    <property type="entry name" value="RND_pump_MFP"/>
</dbReference>
<evidence type="ECO:0000256" key="2">
    <source>
        <dbReference type="ARBA" id="ARBA00022448"/>
    </source>
</evidence>
<dbReference type="AlphaFoldDB" id="A0A645CTT8"/>
<dbReference type="GO" id="GO:0016020">
    <property type="term" value="C:membrane"/>
    <property type="evidence" value="ECO:0007669"/>
    <property type="project" value="InterPro"/>
</dbReference>
<evidence type="ECO:0000256" key="1">
    <source>
        <dbReference type="ARBA" id="ARBA00009477"/>
    </source>
</evidence>
<feature type="domain" description="CusB-like beta-barrel" evidence="3">
    <location>
        <begin position="223"/>
        <end position="297"/>
    </location>
</feature>
<dbReference type="PROSITE" id="PS51257">
    <property type="entry name" value="PROKAR_LIPOPROTEIN"/>
    <property type="match status" value="1"/>
</dbReference>
<dbReference type="Pfam" id="PF25954">
    <property type="entry name" value="Beta-barrel_RND_2"/>
    <property type="match status" value="1"/>
</dbReference>
<dbReference type="InterPro" id="IPR051909">
    <property type="entry name" value="MFP_Cation_Efflux"/>
</dbReference>
<dbReference type="Gene3D" id="2.40.30.170">
    <property type="match status" value="1"/>
</dbReference>
<evidence type="ECO:0000313" key="4">
    <source>
        <dbReference type="EMBL" id="MPM80337.1"/>
    </source>
</evidence>
<gene>
    <name evidence="4" type="primary">mdtA_71</name>
    <name evidence="4" type="ORF">SDC9_127384</name>
</gene>
<dbReference type="SUPFAM" id="SSF111369">
    <property type="entry name" value="HlyD-like secretion proteins"/>
    <property type="match status" value="1"/>
</dbReference>
<evidence type="ECO:0000259" key="3">
    <source>
        <dbReference type="Pfam" id="PF25954"/>
    </source>
</evidence>
<sequence>MNKSLIFICLCILLASCKNSNQTQNNREIQYKGDTIIVGKDAPALKNLIITKTRLKNYSTEFRSVGTVRPVSGKIAEILPPFAGRIVKSRIRLGQKINIGSAVFELGSSDFYDAAKSYFAAKSANELAIKNYNRQKDLVVNGVASQKDLEQAQNEASITGQEFEQAKATLKVFNIDAASLQMGQPLKVVSPISGEVIKYNITIGSYVKEDSEPLAVIADLSHVWVVALVKEKYFGSIKHGDRVEVYTDANPSKTIWGTIYHIGEVLDEETRSLEVIIECNNADRDLKIGMFCEVHFINSPVKAVILPATAIMKKDDNDCVLIEINKGQFLRRKVEIETANTDSVRILSGIGDNENVIIKGGILLNM</sequence>
<dbReference type="EMBL" id="VSSQ01029980">
    <property type="protein sequence ID" value="MPM80337.1"/>
    <property type="molecule type" value="Genomic_DNA"/>
</dbReference>
<dbReference type="Gene3D" id="1.10.287.470">
    <property type="entry name" value="Helix hairpin bin"/>
    <property type="match status" value="1"/>
</dbReference>